<dbReference type="EMBL" id="CABITT030000004">
    <property type="protein sequence ID" value="VVB02440.1"/>
    <property type="molecule type" value="Genomic_DNA"/>
</dbReference>
<comment type="caution">
    <text evidence="1">The sequence shown here is derived from an EMBL/GenBank/DDBJ whole genome shotgun (WGS) entry which is preliminary data.</text>
</comment>
<sequence>MTSRFISHWLTCLTNLTESLLKFREIQAQIQIKAHIEAMIHTVIEVGIE</sequence>
<dbReference type="Proteomes" id="UP000489600">
    <property type="component" value="Unassembled WGS sequence"/>
</dbReference>
<proteinExistence type="predicted"/>
<evidence type="ECO:0000313" key="1">
    <source>
        <dbReference type="EMBL" id="VVB02440.1"/>
    </source>
</evidence>
<accession>A0A565BNG4</accession>
<protein>
    <submittedName>
        <fullName evidence="1">Uncharacterized protein</fullName>
    </submittedName>
</protein>
<dbReference type="AlphaFoldDB" id="A0A565BNG4"/>
<evidence type="ECO:0000313" key="2">
    <source>
        <dbReference type="Proteomes" id="UP000489600"/>
    </source>
</evidence>
<reference evidence="1" key="1">
    <citation type="submission" date="2019-07" db="EMBL/GenBank/DDBJ databases">
        <authorList>
            <person name="Dittberner H."/>
        </authorList>
    </citation>
    <scope>NUCLEOTIDE SEQUENCE [LARGE SCALE GENOMIC DNA]</scope>
</reference>
<organism evidence="1 2">
    <name type="scientific">Arabis nemorensis</name>
    <dbReference type="NCBI Taxonomy" id="586526"/>
    <lineage>
        <taxon>Eukaryota</taxon>
        <taxon>Viridiplantae</taxon>
        <taxon>Streptophyta</taxon>
        <taxon>Embryophyta</taxon>
        <taxon>Tracheophyta</taxon>
        <taxon>Spermatophyta</taxon>
        <taxon>Magnoliopsida</taxon>
        <taxon>eudicotyledons</taxon>
        <taxon>Gunneridae</taxon>
        <taxon>Pentapetalae</taxon>
        <taxon>rosids</taxon>
        <taxon>malvids</taxon>
        <taxon>Brassicales</taxon>
        <taxon>Brassicaceae</taxon>
        <taxon>Arabideae</taxon>
        <taxon>Arabis</taxon>
    </lineage>
</organism>
<name>A0A565BNG4_9BRAS</name>
<keyword evidence="2" id="KW-1185">Reference proteome</keyword>
<gene>
    <name evidence="1" type="ORF">ANE_LOCUS12884</name>
</gene>